<feature type="transmembrane region" description="Helical" evidence="1">
    <location>
        <begin position="282"/>
        <end position="305"/>
    </location>
</feature>
<name>A0ABS1XTL1_9ACTN</name>
<feature type="transmembrane region" description="Helical" evidence="1">
    <location>
        <begin position="153"/>
        <end position="170"/>
    </location>
</feature>
<feature type="transmembrane region" description="Helical" evidence="1">
    <location>
        <begin position="408"/>
        <end position="429"/>
    </location>
</feature>
<evidence type="ECO:0000256" key="1">
    <source>
        <dbReference type="SAM" id="Phobius"/>
    </source>
</evidence>
<feature type="transmembrane region" description="Helical" evidence="1">
    <location>
        <begin position="366"/>
        <end position="387"/>
    </location>
</feature>
<accession>A0ABS1XTL1</accession>
<keyword evidence="1" id="KW-1133">Transmembrane helix</keyword>
<organism evidence="2 3">
    <name type="scientific">Micromonospora parastrephiae</name>
    <dbReference type="NCBI Taxonomy" id="2806101"/>
    <lineage>
        <taxon>Bacteria</taxon>
        <taxon>Bacillati</taxon>
        <taxon>Actinomycetota</taxon>
        <taxon>Actinomycetes</taxon>
        <taxon>Micromonosporales</taxon>
        <taxon>Micromonosporaceae</taxon>
        <taxon>Micromonospora</taxon>
    </lineage>
</organism>
<feature type="transmembrane region" description="Helical" evidence="1">
    <location>
        <begin position="326"/>
        <end position="346"/>
    </location>
</feature>
<evidence type="ECO:0008006" key="4">
    <source>
        <dbReference type="Google" id="ProtNLM"/>
    </source>
</evidence>
<evidence type="ECO:0000313" key="3">
    <source>
        <dbReference type="Proteomes" id="UP000601027"/>
    </source>
</evidence>
<proteinExistence type="predicted"/>
<comment type="caution">
    <text evidence="2">The sequence shown here is derived from an EMBL/GenBank/DDBJ whole genome shotgun (WGS) entry which is preliminary data.</text>
</comment>
<reference evidence="2 3" key="1">
    <citation type="submission" date="2021-01" db="EMBL/GenBank/DDBJ databases">
        <title>Draft genome sequence of Micromonospora sp. strain STR1_7.</title>
        <authorList>
            <person name="Karlyshev A."/>
            <person name="Jawad R."/>
        </authorList>
    </citation>
    <scope>NUCLEOTIDE SEQUENCE [LARGE SCALE GENOMIC DNA]</scope>
    <source>
        <strain evidence="2 3">STR1-7</strain>
    </source>
</reference>
<feature type="transmembrane region" description="Helical" evidence="1">
    <location>
        <begin position="20"/>
        <end position="38"/>
    </location>
</feature>
<dbReference type="EMBL" id="JAEVHM010000045">
    <property type="protein sequence ID" value="MBM0232586.1"/>
    <property type="molecule type" value="Genomic_DNA"/>
</dbReference>
<evidence type="ECO:0000313" key="2">
    <source>
        <dbReference type="EMBL" id="MBM0232586.1"/>
    </source>
</evidence>
<keyword evidence="1" id="KW-0472">Membrane</keyword>
<dbReference type="Proteomes" id="UP000601027">
    <property type="component" value="Unassembled WGS sequence"/>
</dbReference>
<gene>
    <name evidence="2" type="ORF">JNW91_12360</name>
</gene>
<feature type="transmembrane region" description="Helical" evidence="1">
    <location>
        <begin position="182"/>
        <end position="200"/>
    </location>
</feature>
<keyword evidence="3" id="KW-1185">Reference proteome</keyword>
<feature type="transmembrane region" description="Helical" evidence="1">
    <location>
        <begin position="70"/>
        <end position="89"/>
    </location>
</feature>
<protein>
    <recommendedName>
        <fullName evidence="4">Yip1 domain-containing protein</fullName>
    </recommendedName>
</protein>
<dbReference type="RefSeq" id="WP_203174989.1">
    <property type="nucleotide sequence ID" value="NZ_JAEVHM010000045.1"/>
</dbReference>
<keyword evidence="1" id="KW-0812">Transmembrane</keyword>
<sequence>MDGVIYLAHVTGSVDDPIPLSYALVAACVALYASFDVLRLNGRRAAPPERVGRPLPALLRSTADQPPLRVAAALLGIGAATWTLGTLWAGPAGPDNPALGAIFGLFWVGLVPASLLLGPVWRHLNPIRTAQTLICRTARIDPTRGRVPLPDRLGYWPAAVGLFGFAWWELVAPARQQPSSVAAWLTGYAVVQLAAGLLFGSRWFERGDAFEVYSDLVGRLSPIGRDADGTLVLRRPLAGLALVPVAPGLLTTVAVLLGATFYDSLSSGAWWRARLEDAPLPTLWATLALAGTAAAVYALFVAAAVAAARLGGVPSAVLTARLTPSLVPIAAGYVIAHYFTLFVVQLQSLGGAGHGGEGELAEAAVWVPPALLVSLVQVAAVIVGHVVGSVAAHAHAARVLPSARLTRAMVPMLVCMLAITFSGLALLWAA</sequence>
<feature type="transmembrane region" description="Helical" evidence="1">
    <location>
        <begin position="237"/>
        <end position="262"/>
    </location>
</feature>
<feature type="transmembrane region" description="Helical" evidence="1">
    <location>
        <begin position="101"/>
        <end position="121"/>
    </location>
</feature>